<keyword evidence="3" id="KW-0732">Signal</keyword>
<dbReference type="AlphaFoldDB" id="A0A8S4S4N4"/>
<keyword evidence="5" id="KW-1185">Reference proteome</keyword>
<keyword evidence="2" id="KW-0472">Membrane</keyword>
<feature type="region of interest" description="Disordered" evidence="1">
    <location>
        <begin position="195"/>
        <end position="219"/>
    </location>
</feature>
<organism evidence="4 5">
    <name type="scientific">Pararge aegeria aegeria</name>
    <dbReference type="NCBI Taxonomy" id="348720"/>
    <lineage>
        <taxon>Eukaryota</taxon>
        <taxon>Metazoa</taxon>
        <taxon>Ecdysozoa</taxon>
        <taxon>Arthropoda</taxon>
        <taxon>Hexapoda</taxon>
        <taxon>Insecta</taxon>
        <taxon>Pterygota</taxon>
        <taxon>Neoptera</taxon>
        <taxon>Endopterygota</taxon>
        <taxon>Lepidoptera</taxon>
        <taxon>Glossata</taxon>
        <taxon>Ditrysia</taxon>
        <taxon>Papilionoidea</taxon>
        <taxon>Nymphalidae</taxon>
        <taxon>Satyrinae</taxon>
        <taxon>Satyrini</taxon>
        <taxon>Parargina</taxon>
        <taxon>Pararge</taxon>
    </lineage>
</organism>
<feature type="transmembrane region" description="Helical" evidence="2">
    <location>
        <begin position="104"/>
        <end position="130"/>
    </location>
</feature>
<comment type="caution">
    <text evidence="4">The sequence shown here is derived from an EMBL/GenBank/DDBJ whole genome shotgun (WGS) entry which is preliminary data.</text>
</comment>
<feature type="signal peptide" evidence="3">
    <location>
        <begin position="1"/>
        <end position="21"/>
    </location>
</feature>
<evidence type="ECO:0000313" key="4">
    <source>
        <dbReference type="EMBL" id="CAH2244273.1"/>
    </source>
</evidence>
<accession>A0A8S4S4N4</accession>
<keyword evidence="2" id="KW-0812">Transmembrane</keyword>
<evidence type="ECO:0000256" key="1">
    <source>
        <dbReference type="SAM" id="MobiDB-lite"/>
    </source>
</evidence>
<dbReference type="EMBL" id="CAKXAJ010025815">
    <property type="protein sequence ID" value="CAH2244273.1"/>
    <property type="molecule type" value="Genomic_DNA"/>
</dbReference>
<evidence type="ECO:0000256" key="2">
    <source>
        <dbReference type="SAM" id="Phobius"/>
    </source>
</evidence>
<dbReference type="OrthoDB" id="7428788at2759"/>
<reference evidence="4" key="1">
    <citation type="submission" date="2022-03" db="EMBL/GenBank/DDBJ databases">
        <authorList>
            <person name="Lindestad O."/>
        </authorList>
    </citation>
    <scope>NUCLEOTIDE SEQUENCE</scope>
</reference>
<evidence type="ECO:0000313" key="5">
    <source>
        <dbReference type="Proteomes" id="UP000838756"/>
    </source>
</evidence>
<proteinExistence type="predicted"/>
<keyword evidence="2" id="KW-1133">Transmembrane helix</keyword>
<evidence type="ECO:0000256" key="3">
    <source>
        <dbReference type="SAM" id="SignalP"/>
    </source>
</evidence>
<sequence length="219" mass="23782">MGRCTLLFVLFALVFIHTGYCGEECSSCEGEQFECINGRCYCSSGYIPDYRHSNCVKCPGLGEKCYGPCCGAIDNATLQCWHGVCQSCYGSHGNWICSDSMDQLLLVSGSQIVMAVALVLGIVATFTLLYKLCAVSQLRPLDNPTEGRLSIGSLQIYVNERLRDAPPKYSSAAPSGSTIYPASVYHNAGFVHDNSLPPPPYTAEQKSENEPDNAPTLHM</sequence>
<dbReference type="Proteomes" id="UP000838756">
    <property type="component" value="Unassembled WGS sequence"/>
</dbReference>
<gene>
    <name evidence="4" type="primary">jg18099</name>
    <name evidence="4" type="ORF">PAEG_LOCUS20244</name>
</gene>
<protein>
    <submittedName>
        <fullName evidence="4">Jg18099 protein</fullName>
    </submittedName>
</protein>
<feature type="chain" id="PRO_5035768128" evidence="3">
    <location>
        <begin position="22"/>
        <end position="219"/>
    </location>
</feature>
<name>A0A8S4S4N4_9NEOP</name>